<evidence type="ECO:0000313" key="2">
    <source>
        <dbReference type="Proteomes" id="UP000274131"/>
    </source>
</evidence>
<dbReference type="Proteomes" id="UP000274131">
    <property type="component" value="Unassembled WGS sequence"/>
</dbReference>
<proteinExistence type="predicted"/>
<dbReference type="WBParaSite" id="EVEC_0000239601-mRNA-1">
    <property type="protein sequence ID" value="EVEC_0000239601-mRNA-1"/>
    <property type="gene ID" value="EVEC_0000239601"/>
</dbReference>
<dbReference type="AlphaFoldDB" id="A0A0N4UXW6"/>
<evidence type="ECO:0000313" key="3">
    <source>
        <dbReference type="WBParaSite" id="EVEC_0000239601-mRNA-1"/>
    </source>
</evidence>
<reference evidence="1 2" key="2">
    <citation type="submission" date="2018-10" db="EMBL/GenBank/DDBJ databases">
        <authorList>
            <consortium name="Pathogen Informatics"/>
        </authorList>
    </citation>
    <scope>NUCLEOTIDE SEQUENCE [LARGE SCALE GENOMIC DNA]</scope>
</reference>
<dbReference type="EMBL" id="UXUI01007318">
    <property type="protein sequence ID" value="VDD86961.1"/>
    <property type="molecule type" value="Genomic_DNA"/>
</dbReference>
<protein>
    <submittedName>
        <fullName evidence="3">UmuC domain-containing protein</fullName>
    </submittedName>
</protein>
<accession>A0A0N4UXW6</accession>
<gene>
    <name evidence="1" type="ORF">EVEC_LOCUS2104</name>
</gene>
<sequence length="116" mass="13220">MYVFLNSRDIGVAGVEEVYKAIKDCDRGPVRISKAGLGLRMMGKCKISFFNENLKKIFRLKRALVMALKMVLNSVGFQFVDRCCYDRLSDGFAWTEIYESVFESVPTDVLARIGVY</sequence>
<reference evidence="3" key="1">
    <citation type="submission" date="2017-02" db="UniProtKB">
        <authorList>
            <consortium name="WormBaseParasite"/>
        </authorList>
    </citation>
    <scope>IDENTIFICATION</scope>
</reference>
<organism evidence="3">
    <name type="scientific">Enterobius vermicularis</name>
    <name type="common">Human pinworm</name>
    <dbReference type="NCBI Taxonomy" id="51028"/>
    <lineage>
        <taxon>Eukaryota</taxon>
        <taxon>Metazoa</taxon>
        <taxon>Ecdysozoa</taxon>
        <taxon>Nematoda</taxon>
        <taxon>Chromadorea</taxon>
        <taxon>Rhabditida</taxon>
        <taxon>Spirurina</taxon>
        <taxon>Oxyuridomorpha</taxon>
        <taxon>Oxyuroidea</taxon>
        <taxon>Oxyuridae</taxon>
        <taxon>Enterobius</taxon>
    </lineage>
</organism>
<keyword evidence="2" id="KW-1185">Reference proteome</keyword>
<evidence type="ECO:0000313" key="1">
    <source>
        <dbReference type="EMBL" id="VDD86961.1"/>
    </source>
</evidence>
<name>A0A0N4UXW6_ENTVE</name>